<proteinExistence type="predicted"/>
<name>A0A369JJ51_HYPMA</name>
<dbReference type="STRING" id="39966.A0A369JJ51"/>
<comment type="caution">
    <text evidence="1">The sequence shown here is derived from an EMBL/GenBank/DDBJ whole genome shotgun (WGS) entry which is preliminary data.</text>
</comment>
<evidence type="ECO:0000313" key="2">
    <source>
        <dbReference type="Proteomes" id="UP000076154"/>
    </source>
</evidence>
<protein>
    <submittedName>
        <fullName evidence="1">Uncharacterized protein</fullName>
    </submittedName>
</protein>
<dbReference type="InParanoid" id="A0A369JJ51"/>
<evidence type="ECO:0000313" key="1">
    <source>
        <dbReference type="EMBL" id="RDB20597.1"/>
    </source>
</evidence>
<keyword evidence="2" id="KW-1185">Reference proteome</keyword>
<dbReference type="AlphaFoldDB" id="A0A369JJ51"/>
<dbReference type="OrthoDB" id="2989558at2759"/>
<reference evidence="1" key="1">
    <citation type="submission" date="2018-04" db="EMBL/GenBank/DDBJ databases">
        <title>Whole genome sequencing of Hypsizygus marmoreus.</title>
        <authorList>
            <person name="Choi I.-G."/>
            <person name="Min B."/>
            <person name="Kim J.-G."/>
            <person name="Kim S."/>
            <person name="Oh Y.-L."/>
            <person name="Kong W.-S."/>
            <person name="Park H."/>
            <person name="Jeong J."/>
            <person name="Song E.-S."/>
        </authorList>
    </citation>
    <scope>NUCLEOTIDE SEQUENCE [LARGE SCALE GENOMIC DNA]</scope>
    <source>
        <strain evidence="1">51987-8</strain>
    </source>
</reference>
<dbReference type="EMBL" id="LUEZ02000058">
    <property type="protein sequence ID" value="RDB20597.1"/>
    <property type="molecule type" value="Genomic_DNA"/>
</dbReference>
<gene>
    <name evidence="1" type="ORF">Hypma_012177</name>
</gene>
<organism evidence="1 2">
    <name type="scientific">Hypsizygus marmoreus</name>
    <name type="common">White beech mushroom</name>
    <name type="synonym">Agaricus marmoreus</name>
    <dbReference type="NCBI Taxonomy" id="39966"/>
    <lineage>
        <taxon>Eukaryota</taxon>
        <taxon>Fungi</taxon>
        <taxon>Dikarya</taxon>
        <taxon>Basidiomycota</taxon>
        <taxon>Agaricomycotina</taxon>
        <taxon>Agaricomycetes</taxon>
        <taxon>Agaricomycetidae</taxon>
        <taxon>Agaricales</taxon>
        <taxon>Tricholomatineae</taxon>
        <taxon>Lyophyllaceae</taxon>
        <taxon>Hypsizygus</taxon>
    </lineage>
</organism>
<accession>A0A369JJ51</accession>
<sequence length="183" mass="21028">MDMEAFFDNKGNVLDARIRISRDNSAIYTVKTTFGLRGRKITVLQDENPPMGKPAAIGHILWKEKVFEIHGQRKPIADIRRTESVGFLKKTHFWRWSPERKEFEVKYHGDGWKATLDKNISIAARFLVPSRPHLFSKTDPPMLHLTKTALEEDEVFLIMVLIYSEAKRQDKTNSSSSNGGVGW</sequence>
<dbReference type="Proteomes" id="UP000076154">
    <property type="component" value="Unassembled WGS sequence"/>
</dbReference>